<evidence type="ECO:0000313" key="2">
    <source>
        <dbReference type="EMBL" id="GAB84763.1"/>
    </source>
</evidence>
<name>A0ABQ0HR56_GORRU</name>
<reference evidence="2 3" key="1">
    <citation type="submission" date="2012-08" db="EMBL/GenBank/DDBJ databases">
        <title>Whole genome shotgun sequence of Gordonia rubripertincta NBRC 101908.</title>
        <authorList>
            <person name="Takarada H."/>
            <person name="Hosoyama A."/>
            <person name="Tsuchikane K."/>
            <person name="Katsumata H."/>
            <person name="Baba S."/>
            <person name="Ohji S."/>
            <person name="Yamazaki S."/>
            <person name="Fujita N."/>
        </authorList>
    </citation>
    <scope>NUCLEOTIDE SEQUENCE [LARGE SCALE GENOMIC DNA]</scope>
    <source>
        <strain evidence="2 3">NBRC 101908</strain>
    </source>
</reference>
<feature type="transmembrane region" description="Helical" evidence="1">
    <location>
        <begin position="21"/>
        <end position="40"/>
    </location>
</feature>
<dbReference type="Proteomes" id="UP000010744">
    <property type="component" value="Unassembled WGS sequence"/>
</dbReference>
<gene>
    <name evidence="2" type="ORF">GORBP_045_00050</name>
</gene>
<proteinExistence type="predicted"/>
<feature type="transmembrane region" description="Helical" evidence="1">
    <location>
        <begin position="127"/>
        <end position="147"/>
    </location>
</feature>
<dbReference type="EMBL" id="BAHB01000045">
    <property type="protein sequence ID" value="GAB84763.1"/>
    <property type="molecule type" value="Genomic_DNA"/>
</dbReference>
<keyword evidence="3" id="KW-1185">Reference proteome</keyword>
<sequence>MPTRRRAWPTAPFAPTLPKQCWGFMVGSALFALGSAPGFGDLAGADVVNLCYFVGALFFTGAGLIQLVRSASPVELEASMPGSAIRAEWFSAATQTVGTLLFNISTTSALFAHTVAGERHLVWSPDAGGSVAFLISGAVAFAAYSRSTGHGLDFEDRDWWSVLVNWVGCVAFGASAVGAFVNKDGVTADAIAANAGTFVGALCFFVASAIVLPGTRDRLSASHGRT</sequence>
<accession>A0ABQ0HR56</accession>
<protein>
    <recommendedName>
        <fullName evidence="4">YrhK domain-containing protein</fullName>
    </recommendedName>
</protein>
<keyword evidence="1" id="KW-0472">Membrane</keyword>
<evidence type="ECO:0000313" key="3">
    <source>
        <dbReference type="Proteomes" id="UP000010744"/>
    </source>
</evidence>
<feature type="transmembrane region" description="Helical" evidence="1">
    <location>
        <begin position="159"/>
        <end position="179"/>
    </location>
</feature>
<feature type="transmembrane region" description="Helical" evidence="1">
    <location>
        <begin position="89"/>
        <end position="115"/>
    </location>
</feature>
<evidence type="ECO:0000256" key="1">
    <source>
        <dbReference type="SAM" id="Phobius"/>
    </source>
</evidence>
<evidence type="ECO:0008006" key="4">
    <source>
        <dbReference type="Google" id="ProtNLM"/>
    </source>
</evidence>
<keyword evidence="1" id="KW-1133">Transmembrane helix</keyword>
<comment type="caution">
    <text evidence="2">The sequence shown here is derived from an EMBL/GenBank/DDBJ whole genome shotgun (WGS) entry which is preliminary data.</text>
</comment>
<feature type="transmembrane region" description="Helical" evidence="1">
    <location>
        <begin position="191"/>
        <end position="212"/>
    </location>
</feature>
<organism evidence="2 3">
    <name type="scientific">Gordonia rubripertincta NBRC 101908</name>
    <dbReference type="NCBI Taxonomy" id="1077975"/>
    <lineage>
        <taxon>Bacteria</taxon>
        <taxon>Bacillati</taxon>
        <taxon>Actinomycetota</taxon>
        <taxon>Actinomycetes</taxon>
        <taxon>Mycobacteriales</taxon>
        <taxon>Gordoniaceae</taxon>
        <taxon>Gordonia</taxon>
    </lineage>
</organism>
<feature type="transmembrane region" description="Helical" evidence="1">
    <location>
        <begin position="46"/>
        <end position="68"/>
    </location>
</feature>
<keyword evidence="1" id="KW-0812">Transmembrane</keyword>